<dbReference type="Pfam" id="PF07702">
    <property type="entry name" value="UTRA"/>
    <property type="match status" value="1"/>
</dbReference>
<dbReference type="InterPro" id="IPR000524">
    <property type="entry name" value="Tscrpt_reg_HTH_GntR"/>
</dbReference>
<dbReference type="InterPro" id="IPR036388">
    <property type="entry name" value="WH-like_DNA-bd_sf"/>
</dbReference>
<dbReference type="RefSeq" id="WP_004113640.1">
    <property type="nucleotide sequence ID" value="NZ_AQHN01000036.1"/>
</dbReference>
<dbReference type="PANTHER" id="PTHR44846">
    <property type="entry name" value="MANNOSYL-D-GLYCERATE TRANSPORT/METABOLISM SYSTEM REPRESSOR MNGR-RELATED"/>
    <property type="match status" value="1"/>
</dbReference>
<dbReference type="FunFam" id="1.10.10.10:FF:000079">
    <property type="entry name" value="GntR family transcriptional regulator"/>
    <property type="match status" value="1"/>
</dbReference>
<keyword evidence="3" id="KW-0804">Transcription</keyword>
<dbReference type="SUPFAM" id="SSF46785">
    <property type="entry name" value="Winged helix' DNA-binding domain"/>
    <property type="match status" value="1"/>
</dbReference>
<dbReference type="InterPro" id="IPR011663">
    <property type="entry name" value="UTRA"/>
</dbReference>
<dbReference type="Gene3D" id="1.10.10.10">
    <property type="entry name" value="Winged helix-like DNA-binding domain superfamily/Winged helix DNA-binding domain"/>
    <property type="match status" value="1"/>
</dbReference>
<protein>
    <submittedName>
        <fullName evidence="5">Transcriptional regulator, GntR family</fullName>
    </submittedName>
</protein>
<evidence type="ECO:0000256" key="2">
    <source>
        <dbReference type="ARBA" id="ARBA00023125"/>
    </source>
</evidence>
<dbReference type="GO" id="GO:0045892">
    <property type="term" value="P:negative regulation of DNA-templated transcription"/>
    <property type="evidence" value="ECO:0007669"/>
    <property type="project" value="TreeGrafter"/>
</dbReference>
<dbReference type="EMBL" id="AQHN01000036">
    <property type="protein sequence ID" value="ENN88279.1"/>
    <property type="molecule type" value="Genomic_DNA"/>
</dbReference>
<evidence type="ECO:0000313" key="5">
    <source>
        <dbReference type="EMBL" id="ENN88279.1"/>
    </source>
</evidence>
<dbReference type="PATRIC" id="fig|363754.4.peg.1808"/>
<evidence type="ECO:0000256" key="1">
    <source>
        <dbReference type="ARBA" id="ARBA00023015"/>
    </source>
</evidence>
<keyword evidence="6" id="KW-1185">Reference proteome</keyword>
<dbReference type="Proteomes" id="UP000012429">
    <property type="component" value="Unassembled WGS sequence"/>
</dbReference>
<dbReference type="SMART" id="SM00345">
    <property type="entry name" value="HTH_GNTR"/>
    <property type="match status" value="1"/>
</dbReference>
<dbReference type="PANTHER" id="PTHR44846:SF1">
    <property type="entry name" value="MANNOSYL-D-GLYCERATE TRANSPORT_METABOLISM SYSTEM REPRESSOR MNGR-RELATED"/>
    <property type="match status" value="1"/>
</dbReference>
<sequence>MNLIRNNPVAMYLQIADRLRVEIAEGTYEPSGRLPSESQIMARFNVSRVTVRLALEQLDKEELIERRKGKGTFVAGKQVRHQIDTLRSFHESLKVQGFNATMRIIDLTAIETPQAFVQLFGQKCALLERLHMVGDEPIALGRSLLPAFMSDLRREIAEQQPTYALLKDRAGVDITSAEIAIGARAAAPRITSLIAAADNAVLLVLERTSYFDNGACAERSEFFIRPERYKFVLGNRIPAR</sequence>
<evidence type="ECO:0000313" key="6">
    <source>
        <dbReference type="Proteomes" id="UP000012429"/>
    </source>
</evidence>
<comment type="caution">
    <text evidence="5">The sequence shown here is derived from an EMBL/GenBank/DDBJ whole genome shotgun (WGS) entry which is preliminary data.</text>
</comment>
<dbReference type="SMART" id="SM00866">
    <property type="entry name" value="UTRA"/>
    <property type="match status" value="1"/>
</dbReference>
<dbReference type="InterPro" id="IPR028978">
    <property type="entry name" value="Chorismate_lyase_/UTRA_dom_sf"/>
</dbReference>
<dbReference type="GO" id="GO:0003677">
    <property type="term" value="F:DNA binding"/>
    <property type="evidence" value="ECO:0007669"/>
    <property type="project" value="UniProtKB-KW"/>
</dbReference>
<dbReference type="SUPFAM" id="SSF64288">
    <property type="entry name" value="Chorismate lyase-like"/>
    <property type="match status" value="1"/>
</dbReference>
<dbReference type="PROSITE" id="PS50949">
    <property type="entry name" value="HTH_GNTR"/>
    <property type="match status" value="1"/>
</dbReference>
<keyword evidence="1" id="KW-0805">Transcription regulation</keyword>
<reference evidence="5 6" key="1">
    <citation type="journal article" date="2012" name="BMC Genomics">
        <title>Genomic basis of broad host range and environmental adaptability of Rhizobium tropici CIAT 899 and Rhizobium sp. PRF 81 which are used in inoculants for common bean (Phaseolus vulgaris L.).</title>
        <authorList>
            <person name="Ormeno-Orrillo E."/>
            <person name="Menna P."/>
            <person name="Almeida L.G."/>
            <person name="Ollero F.J."/>
            <person name="Nicolas M.F."/>
            <person name="Pains Rodrigues E."/>
            <person name="Shigueyoshi Nakatani A."/>
            <person name="Silva Batista J.S."/>
            <person name="Oliveira Chueire L.M."/>
            <person name="Souza R.C."/>
            <person name="Ribeiro Vasconcelos A.T."/>
            <person name="Megias M."/>
            <person name="Hungria M."/>
            <person name="Martinez-Romero E."/>
        </authorList>
    </citation>
    <scope>NUCLEOTIDE SEQUENCE [LARGE SCALE GENOMIC DNA]</scope>
    <source>
        <strain evidence="5 6">PRF 81</strain>
    </source>
</reference>
<evidence type="ECO:0000256" key="3">
    <source>
        <dbReference type="ARBA" id="ARBA00023163"/>
    </source>
</evidence>
<keyword evidence="2" id="KW-0238">DNA-binding</keyword>
<dbReference type="AlphaFoldDB" id="N6U6Q6"/>
<evidence type="ECO:0000259" key="4">
    <source>
        <dbReference type="PROSITE" id="PS50949"/>
    </source>
</evidence>
<dbReference type="Pfam" id="PF00392">
    <property type="entry name" value="GntR"/>
    <property type="match status" value="1"/>
</dbReference>
<gene>
    <name evidence="5" type="ORF">RHSP_61541</name>
</gene>
<proteinExistence type="predicted"/>
<dbReference type="Gene3D" id="3.40.1410.10">
    <property type="entry name" value="Chorismate lyase-like"/>
    <property type="match status" value="1"/>
</dbReference>
<dbReference type="InterPro" id="IPR036390">
    <property type="entry name" value="WH_DNA-bd_sf"/>
</dbReference>
<dbReference type="GO" id="GO:0003700">
    <property type="term" value="F:DNA-binding transcription factor activity"/>
    <property type="evidence" value="ECO:0007669"/>
    <property type="project" value="InterPro"/>
</dbReference>
<dbReference type="STRING" id="363754.RHSP_61541"/>
<dbReference type="CDD" id="cd07377">
    <property type="entry name" value="WHTH_GntR"/>
    <property type="match status" value="1"/>
</dbReference>
<name>N6U6Q6_9HYPH</name>
<dbReference type="OrthoDB" id="5450856at2"/>
<organism evidence="5 6">
    <name type="scientific">Rhizobium freirei PRF 81</name>
    <dbReference type="NCBI Taxonomy" id="363754"/>
    <lineage>
        <taxon>Bacteria</taxon>
        <taxon>Pseudomonadati</taxon>
        <taxon>Pseudomonadota</taxon>
        <taxon>Alphaproteobacteria</taxon>
        <taxon>Hyphomicrobiales</taxon>
        <taxon>Rhizobiaceae</taxon>
        <taxon>Rhizobium/Agrobacterium group</taxon>
        <taxon>Rhizobium</taxon>
    </lineage>
</organism>
<feature type="domain" description="HTH gntR-type" evidence="4">
    <location>
        <begin position="9"/>
        <end position="77"/>
    </location>
</feature>
<dbReference type="InterPro" id="IPR050679">
    <property type="entry name" value="Bact_HTH_transcr_reg"/>
</dbReference>
<dbReference type="PRINTS" id="PR00035">
    <property type="entry name" value="HTHGNTR"/>
</dbReference>
<accession>N6U6Q6</accession>